<gene>
    <name evidence="2" type="ORF">R3W88_012327</name>
</gene>
<proteinExistence type="predicted"/>
<dbReference type="InterPro" id="IPR006527">
    <property type="entry name" value="F-box-assoc_dom_typ1"/>
</dbReference>
<dbReference type="PANTHER" id="PTHR31672:SF13">
    <property type="entry name" value="F-BOX PROTEIN CPR30-LIKE"/>
    <property type="match status" value="1"/>
</dbReference>
<dbReference type="EMBL" id="JAWPEI010000007">
    <property type="protein sequence ID" value="KAK4722094.1"/>
    <property type="molecule type" value="Genomic_DNA"/>
</dbReference>
<dbReference type="NCBIfam" id="TIGR01640">
    <property type="entry name" value="F_box_assoc_1"/>
    <property type="match status" value="1"/>
</dbReference>
<accession>A0AAV9L8Z6</accession>
<dbReference type="InterPro" id="IPR050796">
    <property type="entry name" value="SCF_F-box_component"/>
</dbReference>
<sequence>MAEHFFVKSVEFSLLPKKIVPDVIPEQEVLLLLPRVTSFSCVAGPVDGLFLLQEKIYYDSVRLGLWNPATREFRPLPPAPFEIEHFFSDHYHQYGLGFDMLTQDYKVLWIQDYKGQDDDPHVSVCVYSSCDNSWKDLEFPSSYTSSLSFDATYLNGVYYWRSLRVYEMYRIHSFDMGSEQFGRCNSQLFPMNTGGSLHCVATHLQC</sequence>
<evidence type="ECO:0000313" key="3">
    <source>
        <dbReference type="Proteomes" id="UP001311915"/>
    </source>
</evidence>
<evidence type="ECO:0000259" key="1">
    <source>
        <dbReference type="Pfam" id="PF07734"/>
    </source>
</evidence>
<keyword evidence="3" id="KW-1185">Reference proteome</keyword>
<comment type="caution">
    <text evidence="2">The sequence shown here is derived from an EMBL/GenBank/DDBJ whole genome shotgun (WGS) entry which is preliminary data.</text>
</comment>
<evidence type="ECO:0000313" key="2">
    <source>
        <dbReference type="EMBL" id="KAK4722094.1"/>
    </source>
</evidence>
<protein>
    <recommendedName>
        <fullName evidence="1">F-box associated beta-propeller type 1 domain-containing protein</fullName>
    </recommendedName>
</protein>
<dbReference type="AlphaFoldDB" id="A0AAV9L8Z6"/>
<feature type="domain" description="F-box associated beta-propeller type 1" evidence="1">
    <location>
        <begin position="46"/>
        <end position="200"/>
    </location>
</feature>
<organism evidence="2 3">
    <name type="scientific">Solanum pinnatisectum</name>
    <name type="common">tansyleaf nightshade</name>
    <dbReference type="NCBI Taxonomy" id="50273"/>
    <lineage>
        <taxon>Eukaryota</taxon>
        <taxon>Viridiplantae</taxon>
        <taxon>Streptophyta</taxon>
        <taxon>Embryophyta</taxon>
        <taxon>Tracheophyta</taxon>
        <taxon>Spermatophyta</taxon>
        <taxon>Magnoliopsida</taxon>
        <taxon>eudicotyledons</taxon>
        <taxon>Gunneridae</taxon>
        <taxon>Pentapetalae</taxon>
        <taxon>asterids</taxon>
        <taxon>lamiids</taxon>
        <taxon>Solanales</taxon>
        <taxon>Solanaceae</taxon>
        <taxon>Solanoideae</taxon>
        <taxon>Solaneae</taxon>
        <taxon>Solanum</taxon>
    </lineage>
</organism>
<name>A0AAV9L8Z6_9SOLN</name>
<dbReference type="Pfam" id="PF07734">
    <property type="entry name" value="FBA_1"/>
    <property type="match status" value="1"/>
</dbReference>
<reference evidence="2 3" key="1">
    <citation type="submission" date="2023-10" db="EMBL/GenBank/DDBJ databases">
        <title>Genome-Wide Identification Analysis in wild type Solanum Pinnatisectum Reveals Some Genes Defensing Phytophthora Infestans.</title>
        <authorList>
            <person name="Sun C."/>
        </authorList>
    </citation>
    <scope>NUCLEOTIDE SEQUENCE [LARGE SCALE GENOMIC DNA]</scope>
    <source>
        <strain evidence="2">LQN</strain>
        <tissue evidence="2">Leaf</tissue>
    </source>
</reference>
<dbReference type="Proteomes" id="UP001311915">
    <property type="component" value="Unassembled WGS sequence"/>
</dbReference>
<dbReference type="InterPro" id="IPR017451">
    <property type="entry name" value="F-box-assoc_interact_dom"/>
</dbReference>
<dbReference type="PANTHER" id="PTHR31672">
    <property type="entry name" value="BNACNNG10540D PROTEIN"/>
    <property type="match status" value="1"/>
</dbReference>